<organism evidence="1 2">
    <name type="scientific">Algoriphagus aestuariicola</name>
    <dbReference type="NCBI Taxonomy" id="1852016"/>
    <lineage>
        <taxon>Bacteria</taxon>
        <taxon>Pseudomonadati</taxon>
        <taxon>Bacteroidota</taxon>
        <taxon>Cytophagia</taxon>
        <taxon>Cytophagales</taxon>
        <taxon>Cyclobacteriaceae</taxon>
        <taxon>Algoriphagus</taxon>
    </lineage>
</organism>
<evidence type="ECO:0000313" key="2">
    <source>
        <dbReference type="Proteomes" id="UP000664698"/>
    </source>
</evidence>
<comment type="caution">
    <text evidence="1">The sequence shown here is derived from an EMBL/GenBank/DDBJ whole genome shotgun (WGS) entry which is preliminary data.</text>
</comment>
<reference evidence="1 2" key="1">
    <citation type="submission" date="2021-03" db="EMBL/GenBank/DDBJ databases">
        <title>novel species isolated from a fishpond in China.</title>
        <authorList>
            <person name="Lu H."/>
            <person name="Cai Z."/>
        </authorList>
    </citation>
    <scope>NUCLEOTIDE SEQUENCE [LARGE SCALE GENOMIC DNA]</scope>
    <source>
        <strain evidence="1 2">JCM 31546</strain>
    </source>
</reference>
<dbReference type="EMBL" id="JAFKCW010000001">
    <property type="protein sequence ID" value="MBN7799385.1"/>
    <property type="molecule type" value="Genomic_DNA"/>
</dbReference>
<accession>A0ABS3BK21</accession>
<name>A0ABS3BK21_9BACT</name>
<evidence type="ECO:0000313" key="1">
    <source>
        <dbReference type="EMBL" id="MBN7799385.1"/>
    </source>
</evidence>
<sequence>MFVNTKLLGAPIPFHRDFEEVNLRFHVKHMEGNK</sequence>
<dbReference type="Proteomes" id="UP000664698">
    <property type="component" value="Unassembled WGS sequence"/>
</dbReference>
<gene>
    <name evidence="1" type="ORF">J0A67_00855</name>
</gene>
<protein>
    <submittedName>
        <fullName evidence="1">DUF2071 domain-containing protein</fullName>
    </submittedName>
</protein>
<keyword evidence="2" id="KW-1185">Reference proteome</keyword>
<dbReference type="RefSeq" id="WP_206567381.1">
    <property type="nucleotide sequence ID" value="NZ_JAFKCW010000001.1"/>
</dbReference>
<proteinExistence type="predicted"/>